<feature type="compositionally biased region" description="Polar residues" evidence="14">
    <location>
        <begin position="607"/>
        <end position="621"/>
    </location>
</feature>
<accession>A0A4T0M302</accession>
<evidence type="ECO:0000256" key="6">
    <source>
        <dbReference type="ARBA" id="ARBA00022679"/>
    </source>
</evidence>
<dbReference type="InterPro" id="IPR050156">
    <property type="entry name" value="TC-AMP_synthase_SUA5"/>
</dbReference>
<dbReference type="Gene3D" id="3.90.870.10">
    <property type="entry name" value="DHBP synthase"/>
    <property type="match status" value="1"/>
</dbReference>
<evidence type="ECO:0000256" key="14">
    <source>
        <dbReference type="SAM" id="MobiDB-lite"/>
    </source>
</evidence>
<organism evidence="17 18">
    <name type="scientific">Wallemia mellicola</name>
    <dbReference type="NCBI Taxonomy" id="1708541"/>
    <lineage>
        <taxon>Eukaryota</taxon>
        <taxon>Fungi</taxon>
        <taxon>Dikarya</taxon>
        <taxon>Basidiomycota</taxon>
        <taxon>Wallemiomycotina</taxon>
        <taxon>Wallemiomycetes</taxon>
        <taxon>Wallemiales</taxon>
        <taxon>Wallemiaceae</taxon>
        <taxon>Wallemia</taxon>
    </lineage>
</organism>
<dbReference type="GO" id="GO:0005737">
    <property type="term" value="C:cytoplasm"/>
    <property type="evidence" value="ECO:0007669"/>
    <property type="project" value="UniProtKB-SubCell"/>
</dbReference>
<feature type="coiled-coil region" evidence="13">
    <location>
        <begin position="435"/>
        <end position="490"/>
    </location>
</feature>
<keyword evidence="7" id="KW-0819">tRNA processing</keyword>
<keyword evidence="5" id="KW-0963">Cytoplasm</keyword>
<dbReference type="PROSITE" id="PS51163">
    <property type="entry name" value="YRDC"/>
    <property type="match status" value="1"/>
</dbReference>
<dbReference type="PANTHER" id="PTHR17490:SF16">
    <property type="entry name" value="THREONYLCARBAMOYL-AMP SYNTHASE"/>
    <property type="match status" value="1"/>
</dbReference>
<evidence type="ECO:0000256" key="5">
    <source>
        <dbReference type="ARBA" id="ARBA00022490"/>
    </source>
</evidence>
<dbReference type="GO" id="GO:0005524">
    <property type="term" value="F:ATP binding"/>
    <property type="evidence" value="ECO:0007669"/>
    <property type="project" value="UniProtKB-KW"/>
</dbReference>
<keyword evidence="15" id="KW-0812">Transmembrane</keyword>
<dbReference type="InterPro" id="IPR038385">
    <property type="entry name" value="Sua5/YwlC_C"/>
</dbReference>
<feature type="region of interest" description="Disordered" evidence="14">
    <location>
        <begin position="607"/>
        <end position="633"/>
    </location>
</feature>
<keyword evidence="15" id="KW-1133">Transmembrane helix</keyword>
<evidence type="ECO:0000256" key="2">
    <source>
        <dbReference type="ARBA" id="ARBA00007663"/>
    </source>
</evidence>
<dbReference type="Pfam" id="PF01300">
    <property type="entry name" value="Sua5_yciO_yrdC"/>
    <property type="match status" value="1"/>
</dbReference>
<evidence type="ECO:0000259" key="16">
    <source>
        <dbReference type="PROSITE" id="PS51163"/>
    </source>
</evidence>
<dbReference type="GO" id="GO:0006450">
    <property type="term" value="P:regulation of translational fidelity"/>
    <property type="evidence" value="ECO:0007669"/>
    <property type="project" value="TreeGrafter"/>
</dbReference>
<dbReference type="Pfam" id="PF03481">
    <property type="entry name" value="Sua5_C"/>
    <property type="match status" value="1"/>
</dbReference>
<protein>
    <recommendedName>
        <fullName evidence="4">Threonylcarbamoyl-AMP synthase</fullName>
        <ecNumber evidence="3">2.7.7.87</ecNumber>
    </recommendedName>
    <alternativeName>
        <fullName evidence="11">L-threonylcarbamoyladenylate synthase</fullName>
    </alternativeName>
</protein>
<reference evidence="17 18" key="1">
    <citation type="submission" date="2019-03" db="EMBL/GenBank/DDBJ databases">
        <title>Sequencing 25 genomes of Wallemia mellicola.</title>
        <authorList>
            <person name="Gostincar C."/>
        </authorList>
    </citation>
    <scope>NUCLEOTIDE SEQUENCE [LARGE SCALE GENOMIC DNA]</scope>
    <source>
        <strain evidence="17 18">EXF-6152</strain>
    </source>
</reference>
<evidence type="ECO:0000256" key="12">
    <source>
        <dbReference type="ARBA" id="ARBA00048366"/>
    </source>
</evidence>
<proteinExistence type="inferred from homology"/>
<dbReference type="PANTHER" id="PTHR17490">
    <property type="entry name" value="SUA5"/>
    <property type="match status" value="1"/>
</dbReference>
<evidence type="ECO:0000313" key="17">
    <source>
        <dbReference type="EMBL" id="TIB76973.1"/>
    </source>
</evidence>
<evidence type="ECO:0000256" key="4">
    <source>
        <dbReference type="ARBA" id="ARBA00015492"/>
    </source>
</evidence>
<comment type="similarity">
    <text evidence="2">Belongs to the SUA5 family.</text>
</comment>
<gene>
    <name evidence="17" type="ORF">E3Q22_03260</name>
</gene>
<dbReference type="InterPro" id="IPR005145">
    <property type="entry name" value="Sua5_C"/>
</dbReference>
<feature type="transmembrane region" description="Helical" evidence="15">
    <location>
        <begin position="742"/>
        <end position="761"/>
    </location>
</feature>
<dbReference type="NCBIfam" id="TIGR00057">
    <property type="entry name" value="L-threonylcarbamoyladenylate synthase"/>
    <property type="match status" value="1"/>
</dbReference>
<evidence type="ECO:0000256" key="15">
    <source>
        <dbReference type="SAM" id="Phobius"/>
    </source>
</evidence>
<dbReference type="Proteomes" id="UP000310685">
    <property type="component" value="Unassembled WGS sequence"/>
</dbReference>
<feature type="transmembrane region" description="Helical" evidence="15">
    <location>
        <begin position="768"/>
        <end position="787"/>
    </location>
</feature>
<evidence type="ECO:0000256" key="9">
    <source>
        <dbReference type="ARBA" id="ARBA00022741"/>
    </source>
</evidence>
<comment type="caution">
    <text evidence="17">The sequence shown here is derived from an EMBL/GenBank/DDBJ whole genome shotgun (WGS) entry which is preliminary data.</text>
</comment>
<name>A0A4T0M302_9BASI</name>
<dbReference type="EMBL" id="SPRC01000039">
    <property type="protein sequence ID" value="TIB76973.1"/>
    <property type="molecule type" value="Genomic_DNA"/>
</dbReference>
<dbReference type="FunFam" id="3.90.870.10:FF:000009">
    <property type="entry name" value="Threonylcarbamoyl-AMP synthase, putative"/>
    <property type="match status" value="1"/>
</dbReference>
<keyword evidence="10" id="KW-0067">ATP-binding</keyword>
<dbReference type="GO" id="GO:0000049">
    <property type="term" value="F:tRNA binding"/>
    <property type="evidence" value="ECO:0007669"/>
    <property type="project" value="TreeGrafter"/>
</dbReference>
<keyword evidence="9" id="KW-0547">Nucleotide-binding</keyword>
<evidence type="ECO:0000256" key="1">
    <source>
        <dbReference type="ARBA" id="ARBA00004496"/>
    </source>
</evidence>
<dbReference type="AlphaFoldDB" id="A0A4T0M302"/>
<evidence type="ECO:0000256" key="7">
    <source>
        <dbReference type="ARBA" id="ARBA00022694"/>
    </source>
</evidence>
<comment type="catalytic activity">
    <reaction evidence="12">
        <text>L-threonine + hydrogencarbonate + ATP = L-threonylcarbamoyladenylate + diphosphate + H2O</text>
        <dbReference type="Rhea" id="RHEA:36407"/>
        <dbReference type="ChEBI" id="CHEBI:15377"/>
        <dbReference type="ChEBI" id="CHEBI:17544"/>
        <dbReference type="ChEBI" id="CHEBI:30616"/>
        <dbReference type="ChEBI" id="CHEBI:33019"/>
        <dbReference type="ChEBI" id="CHEBI:57926"/>
        <dbReference type="ChEBI" id="CHEBI:73682"/>
        <dbReference type="EC" id="2.7.7.87"/>
    </reaction>
</comment>
<dbReference type="GO" id="GO:0003725">
    <property type="term" value="F:double-stranded RNA binding"/>
    <property type="evidence" value="ECO:0007669"/>
    <property type="project" value="InterPro"/>
</dbReference>
<feature type="coiled-coil region" evidence="13">
    <location>
        <begin position="523"/>
        <end position="582"/>
    </location>
</feature>
<feature type="domain" description="YrdC-like" evidence="16">
    <location>
        <begin position="27"/>
        <end position="222"/>
    </location>
</feature>
<dbReference type="SUPFAM" id="SSF55821">
    <property type="entry name" value="YrdC/RibB"/>
    <property type="match status" value="1"/>
</dbReference>
<evidence type="ECO:0000313" key="18">
    <source>
        <dbReference type="Proteomes" id="UP000310685"/>
    </source>
</evidence>
<keyword evidence="6" id="KW-0808">Transferase</keyword>
<evidence type="ECO:0000256" key="8">
    <source>
        <dbReference type="ARBA" id="ARBA00022695"/>
    </source>
</evidence>
<keyword evidence="13" id="KW-0175">Coiled coil</keyword>
<keyword evidence="8" id="KW-0548">Nucleotidyltransferase</keyword>
<dbReference type="Gene3D" id="3.40.50.11030">
    <property type="entry name" value="Threonylcarbamoyl-AMP synthase, C-terminal domain"/>
    <property type="match status" value="1"/>
</dbReference>
<dbReference type="InterPro" id="IPR006070">
    <property type="entry name" value="Sua5-like_dom"/>
</dbReference>
<dbReference type="GO" id="GO:0061710">
    <property type="term" value="F:L-threonylcarbamoyladenylate synthase"/>
    <property type="evidence" value="ECO:0007669"/>
    <property type="project" value="UniProtKB-EC"/>
</dbReference>
<keyword evidence="15" id="KW-0472">Membrane</keyword>
<comment type="subcellular location">
    <subcellularLocation>
        <location evidence="1">Cytoplasm</location>
    </subcellularLocation>
</comment>
<evidence type="ECO:0000256" key="3">
    <source>
        <dbReference type="ARBA" id="ARBA00012584"/>
    </source>
</evidence>
<dbReference type="GO" id="GO:0008033">
    <property type="term" value="P:tRNA processing"/>
    <property type="evidence" value="ECO:0007669"/>
    <property type="project" value="UniProtKB-KW"/>
</dbReference>
<dbReference type="EC" id="2.7.7.87" evidence="3"/>
<evidence type="ECO:0000256" key="13">
    <source>
        <dbReference type="SAM" id="Coils"/>
    </source>
</evidence>
<evidence type="ECO:0000256" key="10">
    <source>
        <dbReference type="ARBA" id="ARBA00022840"/>
    </source>
</evidence>
<dbReference type="InterPro" id="IPR017945">
    <property type="entry name" value="DHBP_synth_RibB-like_a/b_dom"/>
</dbReference>
<sequence length="806" mass="90170">MTILKCRLDSIKWNGTSGLQIACQKTHDNIRKAAISLLEGKIVAFPTETVYGLGANAFNEKAVNSIFKAKGRPNDNPLIVHVSSFKMFEKYFSQPMPSSYDILTKHLWPGPLTILVNSPETLPGETTAHLTTVGVRMPSHPVARALIEISGTPLAAPSANSSGKPSPTTADHVFDDTFQRNEAREVMDFILDGGSSDIGLESTVIDGISEPGKIKILRPGGVTVEAIANIVGIENVIYERNTVVSDDFKPNTPGMKYKHYSPNAKVMLILPSTAHSKKERSDPTEIIKKLPPNQRIGCMTLSGSDLTKKLIKTDDDNLTSQKSSIRDDLEMIPYMLGSSRDTATIARNIFGGLHALDKIKVDYIIIEGVSEVNEGLAIMNRLYKAAGNIDNLYLFKDLSHRNSFTLHDVAVALKIEVPIKNSPIFRPESLDIMDSNQLKNELINIEKQNLHYQSELSLSTAISYELYQQNEKLNKDYADLNTEIEAFKSLIQSHLKIETSDLNMQRRELSFALKQEVENANSMAWIEAQASELKLELNAVKQQSSREILQTRKQLRDVILERDNLKRDLKFSKERFDALQSQSSQLMLARKSWSVFRQEWRRNDEQNTFNTSNIQFPQVKNDSPLAERRKSLSGSEVVSSSGLTPKVLKSTNIPLSEIKYKPSSKIGFPNASSNSTLFNKRIKHKKSFSDSAFIMNSDQRRILTLENELEIAKFANMRTQAVFTSIENFTTFIFNIPSSLTLSQVFLAIYLSVTSIFLNTAIRGLAKVLLYAYFSLVLTLLIIKSQLTITSSNKSSLKAILSRNST</sequence>
<evidence type="ECO:0000256" key="11">
    <source>
        <dbReference type="ARBA" id="ARBA00029774"/>
    </source>
</evidence>